<feature type="chain" id="PRO_5041395065" description="Secreted protein" evidence="1">
    <location>
        <begin position="28"/>
        <end position="75"/>
    </location>
</feature>
<evidence type="ECO:0000313" key="3">
    <source>
        <dbReference type="Proteomes" id="UP001172101"/>
    </source>
</evidence>
<comment type="caution">
    <text evidence="2">The sequence shown here is derived from an EMBL/GenBank/DDBJ whole genome shotgun (WGS) entry which is preliminary data.</text>
</comment>
<evidence type="ECO:0000256" key="1">
    <source>
        <dbReference type="SAM" id="SignalP"/>
    </source>
</evidence>
<dbReference type="EMBL" id="JAUIRO010000005">
    <property type="protein sequence ID" value="KAK0713359.1"/>
    <property type="molecule type" value="Genomic_DNA"/>
</dbReference>
<organism evidence="2 3">
    <name type="scientific">Lasiosphaeria miniovina</name>
    <dbReference type="NCBI Taxonomy" id="1954250"/>
    <lineage>
        <taxon>Eukaryota</taxon>
        <taxon>Fungi</taxon>
        <taxon>Dikarya</taxon>
        <taxon>Ascomycota</taxon>
        <taxon>Pezizomycotina</taxon>
        <taxon>Sordariomycetes</taxon>
        <taxon>Sordariomycetidae</taxon>
        <taxon>Sordariales</taxon>
        <taxon>Lasiosphaeriaceae</taxon>
        <taxon>Lasiosphaeria</taxon>
    </lineage>
</organism>
<accession>A0AA40DRD0</accession>
<feature type="signal peptide" evidence="1">
    <location>
        <begin position="1"/>
        <end position="27"/>
    </location>
</feature>
<keyword evidence="3" id="KW-1185">Reference proteome</keyword>
<sequence>MNKWILGYGCHLRPLLLFTGGLASGSASRHDGGEPRLGVNCGPQLEAWLRSSPSHKRLQTLESLSVMGVSNILQH</sequence>
<gene>
    <name evidence="2" type="ORF">B0T26DRAFT_717251</name>
</gene>
<reference evidence="2" key="1">
    <citation type="submission" date="2023-06" db="EMBL/GenBank/DDBJ databases">
        <title>Genome-scale phylogeny and comparative genomics of the fungal order Sordariales.</title>
        <authorList>
            <consortium name="Lawrence Berkeley National Laboratory"/>
            <person name="Hensen N."/>
            <person name="Bonometti L."/>
            <person name="Westerberg I."/>
            <person name="Brannstrom I.O."/>
            <person name="Guillou S."/>
            <person name="Cros-Aarteil S."/>
            <person name="Calhoun S."/>
            <person name="Haridas S."/>
            <person name="Kuo A."/>
            <person name="Mondo S."/>
            <person name="Pangilinan J."/>
            <person name="Riley R."/>
            <person name="LaButti K."/>
            <person name="Andreopoulos B."/>
            <person name="Lipzen A."/>
            <person name="Chen C."/>
            <person name="Yanf M."/>
            <person name="Daum C."/>
            <person name="Ng V."/>
            <person name="Clum A."/>
            <person name="Steindorff A."/>
            <person name="Ohm R."/>
            <person name="Martin F."/>
            <person name="Silar P."/>
            <person name="Natvig D."/>
            <person name="Lalanne C."/>
            <person name="Gautier V."/>
            <person name="Ament-velasquez S.L."/>
            <person name="Kruys A."/>
            <person name="Hutchinson M.I."/>
            <person name="Powell A.J."/>
            <person name="Barry K."/>
            <person name="Miller A.N."/>
            <person name="Grigoriev I.V."/>
            <person name="Debuchy R."/>
            <person name="Gladieux P."/>
            <person name="Thoren M.H."/>
            <person name="Johannesson H."/>
        </authorList>
    </citation>
    <scope>NUCLEOTIDE SEQUENCE</scope>
    <source>
        <strain evidence="2">SMH2392-1A</strain>
    </source>
</reference>
<dbReference type="RefSeq" id="XP_060294682.1">
    <property type="nucleotide sequence ID" value="XM_060442320.1"/>
</dbReference>
<evidence type="ECO:0000313" key="2">
    <source>
        <dbReference type="EMBL" id="KAK0713359.1"/>
    </source>
</evidence>
<dbReference type="AlphaFoldDB" id="A0AA40DRD0"/>
<dbReference type="GeneID" id="85325590"/>
<protein>
    <recommendedName>
        <fullName evidence="4">Secreted protein</fullName>
    </recommendedName>
</protein>
<dbReference type="Proteomes" id="UP001172101">
    <property type="component" value="Unassembled WGS sequence"/>
</dbReference>
<keyword evidence="1" id="KW-0732">Signal</keyword>
<evidence type="ECO:0008006" key="4">
    <source>
        <dbReference type="Google" id="ProtNLM"/>
    </source>
</evidence>
<name>A0AA40DRD0_9PEZI</name>
<proteinExistence type="predicted"/>